<dbReference type="Pfam" id="PF03445">
    <property type="entry name" value="DUF294"/>
    <property type="match status" value="1"/>
</dbReference>
<evidence type="ECO:0000256" key="3">
    <source>
        <dbReference type="PROSITE-ProRule" id="PRU00703"/>
    </source>
</evidence>
<dbReference type="EMBL" id="FOGT01000016">
    <property type="protein sequence ID" value="SES32402.1"/>
    <property type="molecule type" value="Genomic_DNA"/>
</dbReference>
<dbReference type="Proteomes" id="UP000198571">
    <property type="component" value="Unassembled WGS sequence"/>
</dbReference>
<dbReference type="Pfam" id="PF10335">
    <property type="entry name" value="DUF294_C"/>
    <property type="match status" value="1"/>
</dbReference>
<evidence type="ECO:0000256" key="2">
    <source>
        <dbReference type="ARBA" id="ARBA00023159"/>
    </source>
</evidence>
<dbReference type="PROSITE" id="PS50042">
    <property type="entry name" value="CNMP_BINDING_3"/>
    <property type="match status" value="1"/>
</dbReference>
<dbReference type="PANTHER" id="PTHR43080">
    <property type="entry name" value="CBS DOMAIN-CONTAINING PROTEIN CBSX3, MITOCHONDRIAL"/>
    <property type="match status" value="1"/>
</dbReference>
<keyword evidence="7" id="KW-1185">Reference proteome</keyword>
<feature type="domain" description="CBS" evidence="5">
    <location>
        <begin position="166"/>
        <end position="222"/>
    </location>
</feature>
<evidence type="ECO:0000313" key="6">
    <source>
        <dbReference type="EMBL" id="SES32402.1"/>
    </source>
</evidence>
<dbReference type="InterPro" id="IPR014710">
    <property type="entry name" value="RmlC-like_jellyroll"/>
</dbReference>
<dbReference type="GO" id="GO:0008773">
    <property type="term" value="F:[protein-PII] uridylyltransferase activity"/>
    <property type="evidence" value="ECO:0007669"/>
    <property type="project" value="InterPro"/>
</dbReference>
<dbReference type="STRING" id="1601833.SAMN05518684_11683"/>
<dbReference type="Gene3D" id="2.60.120.10">
    <property type="entry name" value="Jelly Rolls"/>
    <property type="match status" value="1"/>
</dbReference>
<dbReference type="InterPro" id="IPR051257">
    <property type="entry name" value="Diverse_CBS-Domain"/>
</dbReference>
<dbReference type="CDD" id="cd00038">
    <property type="entry name" value="CAP_ED"/>
    <property type="match status" value="1"/>
</dbReference>
<dbReference type="PANTHER" id="PTHR43080:SF2">
    <property type="entry name" value="CBS DOMAIN-CONTAINING PROTEIN"/>
    <property type="match status" value="1"/>
</dbReference>
<dbReference type="InterPro" id="IPR046342">
    <property type="entry name" value="CBS_dom_sf"/>
</dbReference>
<dbReference type="InterPro" id="IPR000595">
    <property type="entry name" value="cNMP-bd_dom"/>
</dbReference>
<dbReference type="Gene3D" id="3.30.460.10">
    <property type="entry name" value="Beta Polymerase, domain 2"/>
    <property type="match status" value="1"/>
</dbReference>
<dbReference type="PROSITE" id="PS51371">
    <property type="entry name" value="CBS"/>
    <property type="match status" value="1"/>
</dbReference>
<accession>A0A1H9WEQ9</accession>
<dbReference type="InterPro" id="IPR043519">
    <property type="entry name" value="NT_sf"/>
</dbReference>
<sequence>MTSYESYKDLIRQHFPFDLLTDDQFKRLIDESNRQSFSENEFVFHEEDEEIEVHFLLKGLAKNVLHRENGQQFSVRFYYPGDLIGLMILLAGGQLNFSVQALENCETVQFKKSILLKIMTENEAFSNVILSGIGNRMKSLYDEIKKERHVTDAENIGLFRTRVHSIMERAKAIHQKRTLKEAARLMTEERMAGLVVLDDKEELKGVITQQHVIRGFLQGQSSDNVTEWMEDKPHTIQEGAFSYEVLTFFKDDYIDLVPVMNGERVVGILMAESFLQLQDSKYLNLSYRLQHAKKVKELAHLSPKNNEDFLSFTEALLNERTHPSEVCEFISNYNDQIHRKVIQFALRDMLKEGYGKPPVNYCFVVMGSQGRKEQAFSTDQDNALILDNYQHLSYKREVEEFFHRFAAKINEALAECGFPECSGGIMAKERKWCREISEWKSEVVNWVKKADSQEIRDFTIFIDYRPVYGDFTLAEKLRDDINEPVKKGKILHAMLMKDTIRFRVPINALGRISVKGKKKTIDLKKSALMQIVNGVRIFAIRYGITEVSTAARLDRLEELEIFHPRDVKNAKLAMDYLHYFRIMENISQLRKNEPLSNMISPLKLDKDEKKQLKDALFIAKRLQQMSELSFAKNRGI</sequence>
<dbReference type="SMART" id="SM00100">
    <property type="entry name" value="cNMP"/>
    <property type="match status" value="1"/>
</dbReference>
<keyword evidence="2" id="KW-0010">Activator</keyword>
<evidence type="ECO:0000259" key="5">
    <source>
        <dbReference type="PROSITE" id="PS51371"/>
    </source>
</evidence>
<dbReference type="Pfam" id="PF00027">
    <property type="entry name" value="cNMP_binding"/>
    <property type="match status" value="1"/>
</dbReference>
<dbReference type="InterPro" id="IPR000644">
    <property type="entry name" value="CBS_dom"/>
</dbReference>
<dbReference type="SUPFAM" id="SSF81301">
    <property type="entry name" value="Nucleotidyltransferase"/>
    <property type="match status" value="1"/>
</dbReference>
<dbReference type="SMART" id="SM00116">
    <property type="entry name" value="CBS"/>
    <property type="match status" value="2"/>
</dbReference>
<keyword evidence="1 3" id="KW-0129">CBS domain</keyword>
<dbReference type="CDD" id="cd05401">
    <property type="entry name" value="NT_GlnE_GlnD_like"/>
    <property type="match status" value="1"/>
</dbReference>
<feature type="domain" description="Cyclic nucleotide-binding" evidence="4">
    <location>
        <begin position="16"/>
        <end position="119"/>
    </location>
</feature>
<dbReference type="SUPFAM" id="SSF51206">
    <property type="entry name" value="cAMP-binding domain-like"/>
    <property type="match status" value="1"/>
</dbReference>
<dbReference type="Pfam" id="PF00571">
    <property type="entry name" value="CBS"/>
    <property type="match status" value="1"/>
</dbReference>
<dbReference type="InterPro" id="IPR018821">
    <property type="entry name" value="DUF294_put_nucleoTrafse_sb-bd"/>
</dbReference>
<dbReference type="AlphaFoldDB" id="A0A1H9WEQ9"/>
<gene>
    <name evidence="6" type="ORF">SAMN05518684_11683</name>
</gene>
<evidence type="ECO:0000313" key="7">
    <source>
        <dbReference type="Proteomes" id="UP000198571"/>
    </source>
</evidence>
<dbReference type="CDD" id="cd02205">
    <property type="entry name" value="CBS_pair_SF"/>
    <property type="match status" value="1"/>
</dbReference>
<protein>
    <submittedName>
        <fullName evidence="6">CBS domain-containing protein</fullName>
    </submittedName>
</protein>
<evidence type="ECO:0000259" key="4">
    <source>
        <dbReference type="PROSITE" id="PS50042"/>
    </source>
</evidence>
<dbReference type="InterPro" id="IPR005105">
    <property type="entry name" value="GlnD_Uridyltrans_N"/>
</dbReference>
<dbReference type="RefSeq" id="WP_093054630.1">
    <property type="nucleotide sequence ID" value="NZ_FOGT01000016.1"/>
</dbReference>
<dbReference type="InterPro" id="IPR018490">
    <property type="entry name" value="cNMP-bd_dom_sf"/>
</dbReference>
<name>A0A1H9WEQ9_9BACI</name>
<dbReference type="SUPFAM" id="SSF54631">
    <property type="entry name" value="CBS-domain pair"/>
    <property type="match status" value="1"/>
</dbReference>
<proteinExistence type="predicted"/>
<organism evidence="6 7">
    <name type="scientific">Salipaludibacillus aurantiacus</name>
    <dbReference type="NCBI Taxonomy" id="1601833"/>
    <lineage>
        <taxon>Bacteria</taxon>
        <taxon>Bacillati</taxon>
        <taxon>Bacillota</taxon>
        <taxon>Bacilli</taxon>
        <taxon>Bacillales</taxon>
        <taxon>Bacillaceae</taxon>
    </lineage>
</organism>
<dbReference type="OrthoDB" id="9810963at2"/>
<dbReference type="Gene3D" id="3.10.580.10">
    <property type="entry name" value="CBS-domain"/>
    <property type="match status" value="1"/>
</dbReference>
<evidence type="ECO:0000256" key="1">
    <source>
        <dbReference type="ARBA" id="ARBA00023122"/>
    </source>
</evidence>
<reference evidence="7" key="1">
    <citation type="submission" date="2016-10" db="EMBL/GenBank/DDBJ databases">
        <authorList>
            <person name="Varghese N."/>
            <person name="Submissions S."/>
        </authorList>
    </citation>
    <scope>NUCLEOTIDE SEQUENCE [LARGE SCALE GENOMIC DNA]</scope>
    <source>
        <strain evidence="7">S9</strain>
    </source>
</reference>